<dbReference type="EMBL" id="SJSL01000001">
    <property type="protein sequence ID" value="TCD02458.1"/>
    <property type="molecule type" value="Genomic_DNA"/>
</dbReference>
<evidence type="ECO:0008006" key="3">
    <source>
        <dbReference type="Google" id="ProtNLM"/>
    </source>
</evidence>
<keyword evidence="2" id="KW-1185">Reference proteome</keyword>
<reference evidence="1 2" key="1">
    <citation type="submission" date="2019-02" db="EMBL/GenBank/DDBJ databases">
        <title>Pedobacter sp. RP-1-14 sp. nov., isolated from Arctic soil.</title>
        <authorList>
            <person name="Dahal R.H."/>
        </authorList>
    </citation>
    <scope>NUCLEOTIDE SEQUENCE [LARGE SCALE GENOMIC DNA]</scope>
    <source>
        <strain evidence="1 2">RP-1-14</strain>
    </source>
</reference>
<dbReference type="Gene3D" id="3.40.1660.10">
    <property type="entry name" value="EreA-like (biosynthetic domain)"/>
    <property type="match status" value="1"/>
</dbReference>
<accession>A0A4R0NQY9</accession>
<dbReference type="PANTHER" id="PTHR31299">
    <property type="entry name" value="ESTERASE, PUTATIVE (AFU_ORTHOLOGUE AFUA_1G05850)-RELATED"/>
    <property type="match status" value="1"/>
</dbReference>
<dbReference type="InterPro" id="IPR052036">
    <property type="entry name" value="Hydrolase/PRTase-associated"/>
</dbReference>
<dbReference type="OrthoDB" id="9810066at2"/>
<dbReference type="RefSeq" id="WP_131592013.1">
    <property type="nucleotide sequence ID" value="NZ_SJSL01000001.1"/>
</dbReference>
<comment type="caution">
    <text evidence="1">The sequence shown here is derived from an EMBL/GenBank/DDBJ whole genome shotgun (WGS) entry which is preliminary data.</text>
</comment>
<dbReference type="SUPFAM" id="SSF159501">
    <property type="entry name" value="EreA/ChaN-like"/>
    <property type="match status" value="1"/>
</dbReference>
<protein>
    <recommendedName>
        <fullName evidence="3">Erythromycin esterase</fullName>
    </recommendedName>
</protein>
<dbReference type="Proteomes" id="UP000293347">
    <property type="component" value="Unassembled WGS sequence"/>
</dbReference>
<dbReference type="InterPro" id="IPR007815">
    <property type="entry name" value="Emycin_Estase"/>
</dbReference>
<organism evidence="1 2">
    <name type="scientific">Pedobacter psychroterrae</name>
    <dbReference type="NCBI Taxonomy" id="2530453"/>
    <lineage>
        <taxon>Bacteria</taxon>
        <taxon>Pseudomonadati</taxon>
        <taxon>Bacteroidota</taxon>
        <taxon>Sphingobacteriia</taxon>
        <taxon>Sphingobacteriales</taxon>
        <taxon>Sphingobacteriaceae</taxon>
        <taxon>Pedobacter</taxon>
    </lineage>
</organism>
<name>A0A4R0NQY9_9SPHI</name>
<dbReference type="CDD" id="cd14728">
    <property type="entry name" value="Ere-like"/>
    <property type="match status" value="1"/>
</dbReference>
<evidence type="ECO:0000313" key="1">
    <source>
        <dbReference type="EMBL" id="TCD02458.1"/>
    </source>
</evidence>
<gene>
    <name evidence="1" type="ORF">EZ437_00255</name>
</gene>
<dbReference type="Pfam" id="PF05139">
    <property type="entry name" value="Erythro_esteras"/>
    <property type="match status" value="1"/>
</dbReference>
<evidence type="ECO:0000313" key="2">
    <source>
        <dbReference type="Proteomes" id="UP000293347"/>
    </source>
</evidence>
<proteinExistence type="predicted"/>
<sequence>MKEPAMNSDLLSTKRKKAFKYLWINNPNSILVTAFMKIGASTRFVILSVLSVTIFNALSFGQAIPPTQLAKFQLSDLTTNYSSAYLNSVFDDKIPDNVQVLALGEVSHGGYEPIAFNANMIKYLIEKKGYRKVLFEWADVGMLRAMRNYLNDPKASDAAYIPAWVKNSQSVDAVSEVFPDLLNWIKQYNDRNPKDRVEIMGFEIGKDQSLINRIVYKYLIPFDHKESQKWIYQLSSDISDVDKIQVLKDWFVTNEKGLKAELNEEDFWWLKYYIRNAVDGIGYLMRDSKTLVEKTDAANLFRDSVLAENVKYLSKGGKAIVSAHNGHVIKGQVKYMGNYLNQYFKDQYYVIATDYSKQALVDINNQDSTTKHTQRYIRKTFPQTLSAAANRLNEKYGISEAILFYQDIIDRKIGQDINAIDANGHHLYMPEYQKNVDALVIFSHIYPSGKLKSP</sequence>
<dbReference type="GO" id="GO:0046677">
    <property type="term" value="P:response to antibiotic"/>
    <property type="evidence" value="ECO:0007669"/>
    <property type="project" value="InterPro"/>
</dbReference>
<dbReference type="PANTHER" id="PTHR31299:SF0">
    <property type="entry name" value="ESTERASE, PUTATIVE (AFU_ORTHOLOGUE AFUA_1G05850)-RELATED"/>
    <property type="match status" value="1"/>
</dbReference>
<dbReference type="AlphaFoldDB" id="A0A4R0NQY9"/>